<dbReference type="EMBL" id="NHYE01001261">
    <property type="protein sequence ID" value="PPQ97346.1"/>
    <property type="molecule type" value="Genomic_DNA"/>
</dbReference>
<evidence type="ECO:0000313" key="3">
    <source>
        <dbReference type="EMBL" id="PPQ97346.1"/>
    </source>
</evidence>
<feature type="compositionally biased region" description="Polar residues" evidence="1">
    <location>
        <begin position="1"/>
        <end position="26"/>
    </location>
</feature>
<keyword evidence="2" id="KW-0472">Membrane</keyword>
<organism evidence="3 4">
    <name type="scientific">Gymnopilus dilepis</name>
    <dbReference type="NCBI Taxonomy" id="231916"/>
    <lineage>
        <taxon>Eukaryota</taxon>
        <taxon>Fungi</taxon>
        <taxon>Dikarya</taxon>
        <taxon>Basidiomycota</taxon>
        <taxon>Agaricomycotina</taxon>
        <taxon>Agaricomycetes</taxon>
        <taxon>Agaricomycetidae</taxon>
        <taxon>Agaricales</taxon>
        <taxon>Agaricineae</taxon>
        <taxon>Hymenogastraceae</taxon>
        <taxon>Gymnopilus</taxon>
    </lineage>
</organism>
<protein>
    <submittedName>
        <fullName evidence="3">Uncharacterized protein</fullName>
    </submittedName>
</protein>
<keyword evidence="2" id="KW-0812">Transmembrane</keyword>
<dbReference type="InParanoid" id="A0A409Y2S5"/>
<dbReference type="AlphaFoldDB" id="A0A409Y2S5"/>
<reference evidence="3 4" key="1">
    <citation type="journal article" date="2018" name="Evol. Lett.">
        <title>Horizontal gene cluster transfer increased hallucinogenic mushroom diversity.</title>
        <authorList>
            <person name="Reynolds H.T."/>
            <person name="Vijayakumar V."/>
            <person name="Gluck-Thaler E."/>
            <person name="Korotkin H.B."/>
            <person name="Matheny P.B."/>
            <person name="Slot J.C."/>
        </authorList>
    </citation>
    <scope>NUCLEOTIDE SEQUENCE [LARGE SCALE GENOMIC DNA]</scope>
    <source>
        <strain evidence="3 4">SRW20</strain>
    </source>
</reference>
<name>A0A409Y2S5_9AGAR</name>
<dbReference type="Proteomes" id="UP000284706">
    <property type="component" value="Unassembled WGS sequence"/>
</dbReference>
<accession>A0A409Y2S5</accession>
<gene>
    <name evidence="3" type="ORF">CVT26_006580</name>
</gene>
<evidence type="ECO:0000313" key="4">
    <source>
        <dbReference type="Proteomes" id="UP000284706"/>
    </source>
</evidence>
<proteinExistence type="predicted"/>
<keyword evidence="2" id="KW-1133">Transmembrane helix</keyword>
<comment type="caution">
    <text evidence="3">The sequence shown here is derived from an EMBL/GenBank/DDBJ whole genome shotgun (WGS) entry which is preliminary data.</text>
</comment>
<sequence length="289" mass="32156">MAPTKRSSPRSAPTPPLQSQQPNNIATPHETGASPARSKALGKAGMLNAAIEYLEKDYKAQWDPWEKHVRSKFILPFFSTTMAPAARPSLHIPPPSEFLEQIQFASPSEAGEMVSTSSLSLAYADEVQPQMTAASAPDDTISISAKIAQLEGEYKARLRALEWKLDNRSLLLTTINSFGGAFSSFSSALEIRNGPDVERYQAIGHLLMLLSLKARFDFSNRYHLEEKALNATIEEKEKLAMLQKRIDGLDLSIQELEGLVFRNDCFFVAFLIVFFGIVVPRFWRECTGS</sequence>
<feature type="transmembrane region" description="Helical" evidence="2">
    <location>
        <begin position="265"/>
        <end position="283"/>
    </location>
</feature>
<evidence type="ECO:0000256" key="1">
    <source>
        <dbReference type="SAM" id="MobiDB-lite"/>
    </source>
</evidence>
<keyword evidence="4" id="KW-1185">Reference proteome</keyword>
<evidence type="ECO:0000256" key="2">
    <source>
        <dbReference type="SAM" id="Phobius"/>
    </source>
</evidence>
<feature type="region of interest" description="Disordered" evidence="1">
    <location>
        <begin position="1"/>
        <end position="37"/>
    </location>
</feature>